<feature type="signal peptide" evidence="1">
    <location>
        <begin position="1"/>
        <end position="27"/>
    </location>
</feature>
<keyword evidence="1" id="KW-0732">Signal</keyword>
<comment type="caution">
    <text evidence="2">The sequence shown here is derived from an EMBL/GenBank/DDBJ whole genome shotgun (WGS) entry which is preliminary data.</text>
</comment>
<dbReference type="Proteomes" id="UP000475532">
    <property type="component" value="Unassembled WGS sequence"/>
</dbReference>
<dbReference type="RefSeq" id="WP_163052864.1">
    <property type="nucleotide sequence ID" value="NZ_JAAGLI010000035.1"/>
</dbReference>
<name>A0A6L9Q7Z9_9ACTN</name>
<evidence type="ECO:0000256" key="1">
    <source>
        <dbReference type="SAM" id="SignalP"/>
    </source>
</evidence>
<sequence>MRQLRTWAAVVAAAALAVFGGTVPANADTAGGGGCRPQVADLELPAAKVHSGAAATGTVRLGCAAQRPLTVALTSADPAWATVPEQVVVPAGQAAAAFPIETHQPDYIYGDFGIAITAKTKGQEVTRSLALQPGLKFLEVSPSVISGDSVQIDFGLNGTAPAGGMAVHFSSDNAALTVPESITIPSGALGLAGGYGKTVRIPQDADVTITATLPGQTLTAVVSVKAWTYDPGDWSLTGSGSTYGGLAYKMSLNLPNPVPHGGVEVTFTTDDPKVPAPSPMMLGEGTSGSVTVDGGAGYDVSGEVTYTATIEGVGSRSHTVLFRPGLKAIEVPWVEGGRSFEGTVHLGAATTEPVTVKLSADNPALQVPAEVVIPAGASSATFSGTAAAVTDFEIVTLTAEMGPSRLEQSVYILPAAG</sequence>
<dbReference type="AlphaFoldDB" id="A0A6L9Q7Z9"/>
<dbReference type="EMBL" id="JAAGLI010000035">
    <property type="protein sequence ID" value="NEA21198.1"/>
    <property type="molecule type" value="Genomic_DNA"/>
</dbReference>
<protein>
    <submittedName>
        <fullName evidence="2">Uncharacterized protein</fullName>
    </submittedName>
</protein>
<reference evidence="2 3" key="1">
    <citation type="submission" date="2020-01" db="EMBL/GenBank/DDBJ databases">
        <title>Insect and environment-associated Actinomycetes.</title>
        <authorList>
            <person name="Currrie C."/>
            <person name="Chevrette M."/>
            <person name="Carlson C."/>
            <person name="Stubbendieck R."/>
            <person name="Wendt-Pienkowski E."/>
        </authorList>
    </citation>
    <scope>NUCLEOTIDE SEQUENCE [LARGE SCALE GENOMIC DNA]</scope>
    <source>
        <strain evidence="2 3">SID10258</strain>
    </source>
</reference>
<evidence type="ECO:0000313" key="3">
    <source>
        <dbReference type="Proteomes" id="UP000475532"/>
    </source>
</evidence>
<organism evidence="2 3">
    <name type="scientific">Actinomadura bangladeshensis</name>
    <dbReference type="NCBI Taxonomy" id="453573"/>
    <lineage>
        <taxon>Bacteria</taxon>
        <taxon>Bacillati</taxon>
        <taxon>Actinomycetota</taxon>
        <taxon>Actinomycetes</taxon>
        <taxon>Streptosporangiales</taxon>
        <taxon>Thermomonosporaceae</taxon>
        <taxon>Actinomadura</taxon>
    </lineage>
</organism>
<gene>
    <name evidence="2" type="ORF">G3I70_01605</name>
</gene>
<accession>A0A6L9Q7Z9</accession>
<feature type="chain" id="PRO_5026860115" evidence="1">
    <location>
        <begin position="28"/>
        <end position="417"/>
    </location>
</feature>
<proteinExistence type="predicted"/>
<evidence type="ECO:0000313" key="2">
    <source>
        <dbReference type="EMBL" id="NEA21198.1"/>
    </source>
</evidence>